<feature type="non-terminal residue" evidence="1">
    <location>
        <position position="41"/>
    </location>
</feature>
<comment type="caution">
    <text evidence="1">The sequence shown here is derived from an EMBL/GenBank/DDBJ whole genome shotgun (WGS) entry which is preliminary data.</text>
</comment>
<reference evidence="1" key="1">
    <citation type="journal article" date="2015" name="Nature">
        <title>Complex archaea that bridge the gap between prokaryotes and eukaryotes.</title>
        <authorList>
            <person name="Spang A."/>
            <person name="Saw J.H."/>
            <person name="Jorgensen S.L."/>
            <person name="Zaremba-Niedzwiedzka K."/>
            <person name="Martijn J."/>
            <person name="Lind A.E."/>
            <person name="van Eijk R."/>
            <person name="Schleper C."/>
            <person name="Guy L."/>
            <person name="Ettema T.J."/>
        </authorList>
    </citation>
    <scope>NUCLEOTIDE SEQUENCE</scope>
</reference>
<gene>
    <name evidence="1" type="ORF">LCGC14_2456030</name>
</gene>
<dbReference type="EMBL" id="LAZR01038121">
    <property type="protein sequence ID" value="KKL20383.1"/>
    <property type="molecule type" value="Genomic_DNA"/>
</dbReference>
<proteinExistence type="predicted"/>
<protein>
    <submittedName>
        <fullName evidence="1">Uncharacterized protein</fullName>
    </submittedName>
</protein>
<organism evidence="1">
    <name type="scientific">marine sediment metagenome</name>
    <dbReference type="NCBI Taxonomy" id="412755"/>
    <lineage>
        <taxon>unclassified sequences</taxon>
        <taxon>metagenomes</taxon>
        <taxon>ecological metagenomes</taxon>
    </lineage>
</organism>
<dbReference type="AlphaFoldDB" id="A0A0F9E8I9"/>
<evidence type="ECO:0000313" key="1">
    <source>
        <dbReference type="EMBL" id="KKL20383.1"/>
    </source>
</evidence>
<accession>A0A0F9E8I9</accession>
<name>A0A0F9E8I9_9ZZZZ</name>
<sequence>MQSMQSHAVGGAVAEIGSATALFVYDYRILRILQSMQSRIR</sequence>